<evidence type="ECO:0000256" key="1">
    <source>
        <dbReference type="ARBA" id="ARBA00004141"/>
    </source>
</evidence>
<dbReference type="PANTHER" id="PTHR21716">
    <property type="entry name" value="TRANSMEMBRANE PROTEIN"/>
    <property type="match status" value="1"/>
</dbReference>
<organism evidence="7 8">
    <name type="scientific">Halalkalicoccus tibetensis</name>
    <dbReference type="NCBI Taxonomy" id="175632"/>
    <lineage>
        <taxon>Archaea</taxon>
        <taxon>Methanobacteriati</taxon>
        <taxon>Methanobacteriota</taxon>
        <taxon>Stenosarchaea group</taxon>
        <taxon>Halobacteria</taxon>
        <taxon>Halobacteriales</taxon>
        <taxon>Halococcaceae</taxon>
        <taxon>Halalkalicoccus</taxon>
    </lineage>
</organism>
<dbReference type="Pfam" id="PF01594">
    <property type="entry name" value="AI-2E_transport"/>
    <property type="match status" value="1"/>
</dbReference>
<evidence type="ECO:0000256" key="5">
    <source>
        <dbReference type="ARBA" id="ARBA00023136"/>
    </source>
</evidence>
<feature type="transmembrane region" description="Helical" evidence="6">
    <location>
        <begin position="291"/>
        <end position="322"/>
    </location>
</feature>
<feature type="transmembrane region" description="Helical" evidence="6">
    <location>
        <begin position="56"/>
        <end position="80"/>
    </location>
</feature>
<dbReference type="AlphaFoldDB" id="A0ABD5UYL7"/>
<comment type="caution">
    <text evidence="7">The sequence shown here is derived from an EMBL/GenBank/DDBJ whole genome shotgun (WGS) entry which is preliminary data.</text>
</comment>
<feature type="transmembrane region" description="Helical" evidence="6">
    <location>
        <begin position="248"/>
        <end position="271"/>
    </location>
</feature>
<keyword evidence="5 6" id="KW-0472">Membrane</keyword>
<feature type="transmembrane region" description="Helical" evidence="6">
    <location>
        <begin position="136"/>
        <end position="158"/>
    </location>
</feature>
<comment type="similarity">
    <text evidence="2">Belongs to the autoinducer-2 exporter (AI-2E) (TC 2.A.86) family.</text>
</comment>
<evidence type="ECO:0000313" key="7">
    <source>
        <dbReference type="EMBL" id="MFC6903949.1"/>
    </source>
</evidence>
<sequence length="332" mass="35177">MNIRKGFLLLLIGILSLLSYWLIEPFMQYFLMAGLLAFVLSPLQKRLESRVGAGIAAFLLILGSFVTLVVPFVVIAALVADDAAELAQQAGGADVEFGGIEGLIAQYTGQQIDIVEQASSYAQDAAEVALGSAAGVLGAATDVVIGLAIAVFILFFLLKDGDSLVAWLNTIIPLPEDVRSELMDRLGDITWAVLLGHVLVAFVQGAVAGIGLFVTGIPNAAFWTFMMIILALLPVIGAFIIWGPAAIYLVATGEPLFGVALFVYGAVVVSVTDEFLRPVIVDRYASMNPSVILVGVVGGLYLVGFMGLFIGPVIVGALKAVLEVFDEHYDRL</sequence>
<evidence type="ECO:0000256" key="4">
    <source>
        <dbReference type="ARBA" id="ARBA00022989"/>
    </source>
</evidence>
<feature type="transmembrane region" description="Helical" evidence="6">
    <location>
        <begin position="189"/>
        <end position="214"/>
    </location>
</feature>
<feature type="transmembrane region" description="Helical" evidence="6">
    <location>
        <begin position="7"/>
        <end position="23"/>
    </location>
</feature>
<name>A0ABD5UYL7_9EURY</name>
<dbReference type="Proteomes" id="UP001596312">
    <property type="component" value="Unassembled WGS sequence"/>
</dbReference>
<dbReference type="RefSeq" id="WP_340602442.1">
    <property type="nucleotide sequence ID" value="NZ_JBBMXV010000001.1"/>
</dbReference>
<dbReference type="PANTHER" id="PTHR21716:SF4">
    <property type="entry name" value="TRANSMEMBRANE PROTEIN 245"/>
    <property type="match status" value="1"/>
</dbReference>
<dbReference type="InterPro" id="IPR002549">
    <property type="entry name" value="AI-2E-like"/>
</dbReference>
<evidence type="ECO:0000256" key="3">
    <source>
        <dbReference type="ARBA" id="ARBA00022692"/>
    </source>
</evidence>
<feature type="transmembrane region" description="Helical" evidence="6">
    <location>
        <begin position="220"/>
        <end position="241"/>
    </location>
</feature>
<keyword evidence="4 6" id="KW-1133">Transmembrane helix</keyword>
<dbReference type="GO" id="GO:0016020">
    <property type="term" value="C:membrane"/>
    <property type="evidence" value="ECO:0007669"/>
    <property type="project" value="UniProtKB-SubCell"/>
</dbReference>
<dbReference type="EMBL" id="JBHSXQ010000001">
    <property type="protein sequence ID" value="MFC6903949.1"/>
    <property type="molecule type" value="Genomic_DNA"/>
</dbReference>
<comment type="subcellular location">
    <subcellularLocation>
        <location evidence="1">Membrane</location>
        <topology evidence="1">Multi-pass membrane protein</topology>
    </subcellularLocation>
</comment>
<keyword evidence="3 6" id="KW-0812">Transmembrane</keyword>
<keyword evidence="8" id="KW-1185">Reference proteome</keyword>
<evidence type="ECO:0000313" key="8">
    <source>
        <dbReference type="Proteomes" id="UP001596312"/>
    </source>
</evidence>
<accession>A0ABD5UYL7</accession>
<evidence type="ECO:0000256" key="2">
    <source>
        <dbReference type="ARBA" id="ARBA00009773"/>
    </source>
</evidence>
<protein>
    <submittedName>
        <fullName evidence="7">AI-2E family transporter</fullName>
    </submittedName>
</protein>
<reference evidence="7 8" key="1">
    <citation type="journal article" date="2019" name="Int. J. Syst. Evol. Microbiol.">
        <title>The Global Catalogue of Microorganisms (GCM) 10K type strain sequencing project: providing services to taxonomists for standard genome sequencing and annotation.</title>
        <authorList>
            <consortium name="The Broad Institute Genomics Platform"/>
            <consortium name="The Broad Institute Genome Sequencing Center for Infectious Disease"/>
            <person name="Wu L."/>
            <person name="Ma J."/>
        </authorList>
    </citation>
    <scope>NUCLEOTIDE SEQUENCE [LARGE SCALE GENOMIC DNA]</scope>
    <source>
        <strain evidence="7 8">CGMCC 1.3240</strain>
    </source>
</reference>
<gene>
    <name evidence="7" type="ORF">ACFQGH_01910</name>
</gene>
<evidence type="ECO:0000256" key="6">
    <source>
        <dbReference type="SAM" id="Phobius"/>
    </source>
</evidence>
<proteinExistence type="inferred from homology"/>